<evidence type="ECO:0000256" key="1">
    <source>
        <dbReference type="SAM" id="MobiDB-lite"/>
    </source>
</evidence>
<feature type="region of interest" description="Disordered" evidence="1">
    <location>
        <begin position="104"/>
        <end position="135"/>
    </location>
</feature>
<evidence type="ECO:0000313" key="2">
    <source>
        <dbReference type="EMBL" id="WSD05327.1"/>
    </source>
</evidence>
<gene>
    <name evidence="2" type="ORF">OIE73_05860</name>
</gene>
<dbReference type="EMBL" id="CP109134">
    <property type="protein sequence ID" value="WSD05327.1"/>
    <property type="molecule type" value="Genomic_DNA"/>
</dbReference>
<accession>A0ABZ1GJ70</accession>
<dbReference type="Proteomes" id="UP001335325">
    <property type="component" value="Chromosome"/>
</dbReference>
<organism evidence="2 3">
    <name type="scientific">Streptomyces hirsutus</name>
    <dbReference type="NCBI Taxonomy" id="35620"/>
    <lineage>
        <taxon>Bacteria</taxon>
        <taxon>Bacillati</taxon>
        <taxon>Actinomycetota</taxon>
        <taxon>Actinomycetes</taxon>
        <taxon>Kitasatosporales</taxon>
        <taxon>Streptomycetaceae</taxon>
        <taxon>Streptomyces</taxon>
    </lineage>
</organism>
<evidence type="ECO:0000313" key="3">
    <source>
        <dbReference type="Proteomes" id="UP001335325"/>
    </source>
</evidence>
<name>A0ABZ1GJ70_9ACTN</name>
<keyword evidence="3" id="KW-1185">Reference proteome</keyword>
<sequence length="135" mass="13995">MRNLILGTVALVALAVPSTQLKLALTDEGSVEATSSSRQAYDMIGDAFGLGANGPLVVPVEDDNPATVTSTAATVENRLQGVRGIADVSGVDVARDKTAARIQVGPETGPRSRQQLFSGAGLHRSRHADSGRTSR</sequence>
<dbReference type="GeneID" id="91542076"/>
<proteinExistence type="predicted"/>
<dbReference type="RefSeq" id="WP_326751586.1">
    <property type="nucleotide sequence ID" value="NZ_CP109134.1"/>
</dbReference>
<reference evidence="2 3" key="1">
    <citation type="submission" date="2022-10" db="EMBL/GenBank/DDBJ databases">
        <title>The complete genomes of actinobacterial strains from the NBC collection.</title>
        <authorList>
            <person name="Joergensen T.S."/>
            <person name="Alvarez Arevalo M."/>
            <person name="Sterndorff E.B."/>
            <person name="Faurdal D."/>
            <person name="Vuksanovic O."/>
            <person name="Mourched A.-S."/>
            <person name="Charusanti P."/>
            <person name="Shaw S."/>
            <person name="Blin K."/>
            <person name="Weber T."/>
        </authorList>
    </citation>
    <scope>NUCLEOTIDE SEQUENCE [LARGE SCALE GENOMIC DNA]</scope>
    <source>
        <strain evidence="2 3">NBC 01753</strain>
    </source>
</reference>
<protein>
    <submittedName>
        <fullName evidence="2">Uncharacterized protein</fullName>
    </submittedName>
</protein>